<dbReference type="AlphaFoldDB" id="A0A9W7HDN8"/>
<name>A0A9W7HDN8_HIBTR</name>
<gene>
    <name evidence="4" type="ORF">HRI_001208100</name>
</gene>
<dbReference type="Gene3D" id="1.25.40.10">
    <property type="entry name" value="Tetratricopeptide repeat domain"/>
    <property type="match status" value="5"/>
</dbReference>
<dbReference type="InterPro" id="IPR002885">
    <property type="entry name" value="PPR_rpt"/>
</dbReference>
<dbReference type="FunFam" id="1.25.40.10:FF:000344">
    <property type="entry name" value="Pentatricopeptide repeat-containing protein"/>
    <property type="match status" value="1"/>
</dbReference>
<dbReference type="GO" id="GO:0009451">
    <property type="term" value="P:RNA modification"/>
    <property type="evidence" value="ECO:0007669"/>
    <property type="project" value="InterPro"/>
</dbReference>
<feature type="region of interest" description="Disordered" evidence="3">
    <location>
        <begin position="38"/>
        <end position="68"/>
    </location>
</feature>
<proteinExistence type="predicted"/>
<accession>A0A9W7HDN8</accession>
<dbReference type="InterPro" id="IPR046960">
    <property type="entry name" value="PPR_At4g14850-like_plant"/>
</dbReference>
<evidence type="ECO:0000256" key="2">
    <source>
        <dbReference type="PROSITE-ProRule" id="PRU00708"/>
    </source>
</evidence>
<evidence type="ECO:0000313" key="5">
    <source>
        <dbReference type="Proteomes" id="UP001165190"/>
    </source>
</evidence>
<dbReference type="Pfam" id="PF01535">
    <property type="entry name" value="PPR"/>
    <property type="match status" value="5"/>
</dbReference>
<dbReference type="NCBIfam" id="TIGR00756">
    <property type="entry name" value="PPR"/>
    <property type="match status" value="6"/>
</dbReference>
<protein>
    <submittedName>
        <fullName evidence="4">Uncharacterized protein</fullName>
    </submittedName>
</protein>
<dbReference type="FunFam" id="1.25.40.10:FF:000090">
    <property type="entry name" value="Pentatricopeptide repeat-containing protein, chloroplastic"/>
    <property type="match status" value="1"/>
</dbReference>
<feature type="compositionally biased region" description="Low complexity" evidence="3">
    <location>
        <begin position="38"/>
        <end position="48"/>
    </location>
</feature>
<evidence type="ECO:0000256" key="1">
    <source>
        <dbReference type="ARBA" id="ARBA00022737"/>
    </source>
</evidence>
<dbReference type="GO" id="GO:0003729">
    <property type="term" value="F:mRNA binding"/>
    <property type="evidence" value="ECO:0007669"/>
    <property type="project" value="UniProtKB-ARBA"/>
</dbReference>
<dbReference type="Pfam" id="PF20431">
    <property type="entry name" value="E_motif"/>
    <property type="match status" value="1"/>
</dbReference>
<sequence length="810" mass="91056">METMKLFNHHSFHLQKDQPKLQSLPTVPLYSNSVSLLKKPSSSISSNSQTQFTPLENPSQKPPNKGGFSNNKLIMEFTEHGLFEDAIRVYVRMLQDGFQVQGFNFFPRLIKSFGGLSDVKRSRQIHGHVLKLGFLADIYVVNALLGMYFKCGEIRDAVQVFEKMCERDSVSWNSMISGFYQSDDYLGSLMIFSLMVKEHGLFPNRVGCLSALSSCASIKSWILGREIHGFVLKNGLESDEFLISGLIEMYMKCGDVRNAEHVFNSTVNKESVRMNSVIWNVMITGYVSNECLSKAQELFVMMLEFGIKPDSSTLVAALVLCSELLDLNLGKQIHRLILASGFENDTRIQTALIEMYFKCCHPESGLKIFRRSRNDNLVMWGAVISNSAQGDRPFTALELFCNFMLKYGFPDPRMLLAVLRSCSSLALKSKGMEIHCLAVKTGSISDFYVGSALVDMYGKCGDMESAQNIFSRLHCRDLVAWNALISGYSQNEWVDEALAAFCDMQREGIRPNTVTIACILSICAHLSVRILCKEAHCFLIRQGWKSNVLVNNSLIAAYAKCGDVNYSWIVFENMHERNQVSWNSIISALGMHGDVDRMFVYFEKMKQAGMKPDRATFTSLLSGCSHAGRIDMGCKFFQSMVEEYKLQPQVEHYTCMVDLLGRAGHLSQAYDLIMDMPCEPDDRIWGSLLGSCRSHGDEKLAKVVADHIFKLDATSIGYHVLLANLFQDLGKANEVAKVRSGIKDMGLRKQPGCSWIEIDNDINIFVAGDSTHHQSEEIYAVIESLTLEIKRAGYVPHLPLRSLMPDEVDL</sequence>
<feature type="repeat" description="PPR" evidence="2">
    <location>
        <begin position="275"/>
        <end position="309"/>
    </location>
</feature>
<dbReference type="Pfam" id="PF13041">
    <property type="entry name" value="PPR_2"/>
    <property type="match status" value="3"/>
</dbReference>
<dbReference type="FunFam" id="1.25.40.10:FF:000343">
    <property type="entry name" value="Pentatricopeptide repeat-containing protein At3g58590"/>
    <property type="match status" value="1"/>
</dbReference>
<dbReference type="PANTHER" id="PTHR24015:SF679">
    <property type="entry name" value="DYW DOMAIN-CONTAINING PROTEIN"/>
    <property type="match status" value="1"/>
</dbReference>
<keyword evidence="5" id="KW-1185">Reference proteome</keyword>
<dbReference type="PROSITE" id="PS51375">
    <property type="entry name" value="PPR"/>
    <property type="match status" value="5"/>
</dbReference>
<dbReference type="InterPro" id="IPR011990">
    <property type="entry name" value="TPR-like_helical_dom_sf"/>
</dbReference>
<feature type="repeat" description="PPR" evidence="2">
    <location>
        <begin position="613"/>
        <end position="643"/>
    </location>
</feature>
<dbReference type="EMBL" id="BSYR01000011">
    <property type="protein sequence ID" value="GMI75388.1"/>
    <property type="molecule type" value="Genomic_DNA"/>
</dbReference>
<evidence type="ECO:0000256" key="3">
    <source>
        <dbReference type="SAM" id="MobiDB-lite"/>
    </source>
</evidence>
<dbReference type="PANTHER" id="PTHR24015">
    <property type="entry name" value="OS07G0578800 PROTEIN-RELATED"/>
    <property type="match status" value="1"/>
</dbReference>
<evidence type="ECO:0000313" key="4">
    <source>
        <dbReference type="EMBL" id="GMI75388.1"/>
    </source>
</evidence>
<feature type="repeat" description="PPR" evidence="2">
    <location>
        <begin position="137"/>
        <end position="171"/>
    </location>
</feature>
<feature type="repeat" description="PPR" evidence="2">
    <location>
        <begin position="477"/>
        <end position="511"/>
    </location>
</feature>
<organism evidence="4 5">
    <name type="scientific">Hibiscus trionum</name>
    <name type="common">Flower of an hour</name>
    <dbReference type="NCBI Taxonomy" id="183268"/>
    <lineage>
        <taxon>Eukaryota</taxon>
        <taxon>Viridiplantae</taxon>
        <taxon>Streptophyta</taxon>
        <taxon>Embryophyta</taxon>
        <taxon>Tracheophyta</taxon>
        <taxon>Spermatophyta</taxon>
        <taxon>Magnoliopsida</taxon>
        <taxon>eudicotyledons</taxon>
        <taxon>Gunneridae</taxon>
        <taxon>Pentapetalae</taxon>
        <taxon>rosids</taxon>
        <taxon>malvids</taxon>
        <taxon>Malvales</taxon>
        <taxon>Malvaceae</taxon>
        <taxon>Malvoideae</taxon>
        <taxon>Hibiscus</taxon>
    </lineage>
</organism>
<comment type="caution">
    <text evidence="4">The sequence shown here is derived from an EMBL/GenBank/DDBJ whole genome shotgun (WGS) entry which is preliminary data.</text>
</comment>
<reference evidence="4" key="1">
    <citation type="submission" date="2023-05" db="EMBL/GenBank/DDBJ databases">
        <title>Genome and transcriptome analyses reveal genes involved in the formation of fine ridges on petal epidermal cells in Hibiscus trionum.</title>
        <authorList>
            <person name="Koshimizu S."/>
            <person name="Masuda S."/>
            <person name="Ishii T."/>
            <person name="Shirasu K."/>
            <person name="Hoshino A."/>
            <person name="Arita M."/>
        </authorList>
    </citation>
    <scope>NUCLEOTIDE SEQUENCE</scope>
    <source>
        <strain evidence="4">Hamamatsu line</strain>
    </source>
</reference>
<keyword evidence="1" id="KW-0677">Repeat</keyword>
<dbReference type="InterPro" id="IPR046848">
    <property type="entry name" value="E_motif"/>
</dbReference>
<dbReference type="OrthoDB" id="730395at2759"/>
<feature type="compositionally biased region" description="Polar residues" evidence="3">
    <location>
        <begin position="49"/>
        <end position="59"/>
    </location>
</feature>
<dbReference type="FunFam" id="1.25.40.10:FF:000073">
    <property type="entry name" value="Pentatricopeptide repeat-containing protein chloroplastic"/>
    <property type="match status" value="1"/>
</dbReference>
<dbReference type="Proteomes" id="UP001165190">
    <property type="component" value="Unassembled WGS sequence"/>
</dbReference>
<dbReference type="GO" id="GO:0005739">
    <property type="term" value="C:mitochondrion"/>
    <property type="evidence" value="ECO:0007669"/>
    <property type="project" value="TreeGrafter"/>
</dbReference>
<feature type="repeat" description="PPR" evidence="2">
    <location>
        <begin position="578"/>
        <end position="612"/>
    </location>
</feature>